<feature type="region of interest" description="Disordered" evidence="1">
    <location>
        <begin position="29"/>
        <end position="67"/>
    </location>
</feature>
<evidence type="ECO:0000313" key="4">
    <source>
        <dbReference type="Proteomes" id="UP000029998"/>
    </source>
</evidence>
<feature type="signal peptide" evidence="2">
    <location>
        <begin position="1"/>
        <end position="24"/>
    </location>
</feature>
<protein>
    <submittedName>
        <fullName evidence="3">Uncharacterized protein</fullName>
    </submittedName>
</protein>
<proteinExistence type="predicted"/>
<evidence type="ECO:0000256" key="1">
    <source>
        <dbReference type="SAM" id="MobiDB-lite"/>
    </source>
</evidence>
<keyword evidence="2" id="KW-0732">Signal</keyword>
<sequence length="67" mass="7268">MSKSRWMNGCVLSLALTCATVAQAGEVPVNRRKSTADPAPHRWPSAAPQGQLKLPPSPDLIARKEFQ</sequence>
<evidence type="ECO:0000313" key="3">
    <source>
        <dbReference type="EMBL" id="KGM55755.1"/>
    </source>
</evidence>
<reference evidence="3 4" key="1">
    <citation type="submission" date="2013-08" db="EMBL/GenBank/DDBJ databases">
        <title>Genome sequencing of Lysobacter.</title>
        <authorList>
            <person name="Zhang S."/>
            <person name="Wang G."/>
        </authorList>
    </citation>
    <scope>NUCLEOTIDE SEQUENCE [LARGE SCALE GENOMIC DNA]</scope>
    <source>
        <strain evidence="3 4">GH1-9</strain>
    </source>
</reference>
<gene>
    <name evidence="3" type="ORF">N800_11575</name>
</gene>
<accession>A0A0A0EZM7</accession>
<feature type="chain" id="PRO_5001969465" evidence="2">
    <location>
        <begin position="25"/>
        <end position="67"/>
    </location>
</feature>
<dbReference type="Proteomes" id="UP000029998">
    <property type="component" value="Unassembled WGS sequence"/>
</dbReference>
<keyword evidence="4" id="KW-1185">Reference proteome</keyword>
<dbReference type="AlphaFoldDB" id="A0A0A0EZM7"/>
<evidence type="ECO:0000256" key="2">
    <source>
        <dbReference type="SAM" id="SignalP"/>
    </source>
</evidence>
<comment type="caution">
    <text evidence="3">The sequence shown here is derived from an EMBL/GenBank/DDBJ whole genome shotgun (WGS) entry which is preliminary data.</text>
</comment>
<organism evidence="3 4">
    <name type="scientific">Lysobacter daejeonensis GH1-9</name>
    <dbReference type="NCBI Taxonomy" id="1385517"/>
    <lineage>
        <taxon>Bacteria</taxon>
        <taxon>Pseudomonadati</taxon>
        <taxon>Pseudomonadota</taxon>
        <taxon>Gammaproteobacteria</taxon>
        <taxon>Lysobacterales</taxon>
        <taxon>Lysobacteraceae</taxon>
        <taxon>Aerolutibacter</taxon>
    </lineage>
</organism>
<dbReference type="EMBL" id="AVPU01000003">
    <property type="protein sequence ID" value="KGM55755.1"/>
    <property type="molecule type" value="Genomic_DNA"/>
</dbReference>
<name>A0A0A0EZM7_9GAMM</name>
<dbReference type="RefSeq" id="WP_036134374.1">
    <property type="nucleotide sequence ID" value="NZ_AVPU01000003.1"/>
</dbReference>